<feature type="compositionally biased region" description="Polar residues" evidence="1">
    <location>
        <begin position="1011"/>
        <end position="1029"/>
    </location>
</feature>
<accession>A0A482VBD7</accession>
<feature type="compositionally biased region" description="Low complexity" evidence="1">
    <location>
        <begin position="979"/>
        <end position="990"/>
    </location>
</feature>
<evidence type="ECO:0000313" key="4">
    <source>
        <dbReference type="Proteomes" id="UP000292052"/>
    </source>
</evidence>
<comment type="caution">
    <text evidence="3">The sequence shown here is derived from an EMBL/GenBank/DDBJ whole genome shotgun (WGS) entry which is preliminary data.</text>
</comment>
<evidence type="ECO:0000313" key="3">
    <source>
        <dbReference type="EMBL" id="RZB40490.1"/>
    </source>
</evidence>
<feature type="region of interest" description="Disordered" evidence="1">
    <location>
        <begin position="344"/>
        <end position="472"/>
    </location>
</feature>
<feature type="compositionally biased region" description="Polar residues" evidence="1">
    <location>
        <begin position="954"/>
        <end position="968"/>
    </location>
</feature>
<gene>
    <name evidence="3" type="ORF">BDFB_004938</name>
</gene>
<dbReference type="InterPro" id="IPR011598">
    <property type="entry name" value="bHLH_dom"/>
</dbReference>
<dbReference type="OrthoDB" id="60033at2759"/>
<evidence type="ECO:0000256" key="1">
    <source>
        <dbReference type="SAM" id="MobiDB-lite"/>
    </source>
</evidence>
<dbReference type="InterPro" id="IPR036638">
    <property type="entry name" value="HLH_DNA-bd_sf"/>
</dbReference>
<organism evidence="3 4">
    <name type="scientific">Asbolus verrucosus</name>
    <name type="common">Desert ironclad beetle</name>
    <dbReference type="NCBI Taxonomy" id="1661398"/>
    <lineage>
        <taxon>Eukaryota</taxon>
        <taxon>Metazoa</taxon>
        <taxon>Ecdysozoa</taxon>
        <taxon>Arthropoda</taxon>
        <taxon>Hexapoda</taxon>
        <taxon>Insecta</taxon>
        <taxon>Pterygota</taxon>
        <taxon>Neoptera</taxon>
        <taxon>Endopterygota</taxon>
        <taxon>Coleoptera</taxon>
        <taxon>Polyphaga</taxon>
        <taxon>Cucujiformia</taxon>
        <taxon>Tenebrionidae</taxon>
        <taxon>Pimeliinae</taxon>
        <taxon>Asbolus</taxon>
    </lineage>
</organism>
<feature type="domain" description="BHLH" evidence="2">
    <location>
        <begin position="1"/>
        <end position="49"/>
    </location>
</feature>
<feature type="compositionally biased region" description="Polar residues" evidence="1">
    <location>
        <begin position="786"/>
        <end position="796"/>
    </location>
</feature>
<feature type="compositionally biased region" description="Basic and acidic residues" evidence="1">
    <location>
        <begin position="933"/>
        <end position="947"/>
    </location>
</feature>
<evidence type="ECO:0000259" key="2">
    <source>
        <dbReference type="PROSITE" id="PS50888"/>
    </source>
</evidence>
<feature type="compositionally biased region" description="Basic and acidic residues" evidence="1">
    <location>
        <begin position="347"/>
        <end position="434"/>
    </location>
</feature>
<dbReference type="STRING" id="1661398.A0A482VBD7"/>
<feature type="compositionally biased region" description="Basic and acidic residues" evidence="1">
    <location>
        <begin position="460"/>
        <end position="469"/>
    </location>
</feature>
<dbReference type="EMBL" id="QDEB01118418">
    <property type="protein sequence ID" value="RZB40490.1"/>
    <property type="molecule type" value="Genomic_DNA"/>
</dbReference>
<dbReference type="SMART" id="SM00353">
    <property type="entry name" value="HLH"/>
    <property type="match status" value="1"/>
</dbReference>
<dbReference type="SUPFAM" id="SSF47459">
    <property type="entry name" value="HLH, helix-loop-helix DNA-binding domain"/>
    <property type="match status" value="1"/>
</dbReference>
<feature type="region of interest" description="Disordered" evidence="1">
    <location>
        <begin position="781"/>
        <end position="810"/>
    </location>
</feature>
<feature type="compositionally biased region" description="Polar residues" evidence="1">
    <location>
        <begin position="1183"/>
        <end position="1199"/>
    </location>
</feature>
<keyword evidence="4" id="KW-1185">Reference proteome</keyword>
<feature type="region of interest" description="Disordered" evidence="1">
    <location>
        <begin position="1177"/>
        <end position="1213"/>
    </location>
</feature>
<name>A0A482VBD7_ASBVE</name>
<feature type="region of interest" description="Disordered" evidence="1">
    <location>
        <begin position="933"/>
        <end position="1029"/>
    </location>
</feature>
<dbReference type="Gene3D" id="4.10.280.10">
    <property type="entry name" value="Helix-loop-helix DNA-binding domain"/>
    <property type="match status" value="1"/>
</dbReference>
<sequence length="1358" mass="150945">KCREWEKERRNRLNEAFNALCKLLPCYDPSINTSKIDILRNAAGYIEELQREEFKKLQERIKRLLSKNEHLCSLLRDAKITIPPGCAIVKKFRSPLSWSNKILPDQAKFLQKKEIEKENNGSTKKLQGRKFTNKNKSKVGVQNGTPKHRKAILNRSETKKLRPGSKKKKVKPLAPSKCVIVLSQPSISQSCYVITNAPSNNILSNTSTVITNSGLITNPLVSSKTAKTVSSISSLGPGTLILANGTIMPVLPQQTVLASQIITNPLPLNNRPPIILLPRNPVTLQNGTVFTTNSTSTQSSKIASTAVKTLPRIKPKYCLTKTTQVNKVPIPALTSRYANNDLVLNKNEPKLSKNKTIEKKAVPKEPDKKAELPETGEKRKSSEVAEISDAKKPKNDEAKSENRVEEKSDKAAVEAVEDKPLETKETEKPEEAPKNLETNEQSKKGASVEVETGEGSPKTTEAEAKKPEETSTTLELNINHSELSNDIFASLQVPAGCQNPESTSPTAAFLLAFPLVSSLTGVKVTEVTEEDNTESQRGTPTLLQIGTMDTTKPTQSESLTPSLLNLDNLPFFSSKDISGFYSSFESNMTTTTTTVASTTVKTITTSQGDLGVQVTPSKKVGYQPPQQEKTELVACFENRDVLPSFSGSNNNSLEQQLNYQMKPKPNGGKNIETKQACSNYTSQKNFNIQCNSFNEPPKVSTTCSYANPIKSYPDPLYTNSNTYSYSYPADTNFNQNYYKNITKNDSRSYYSLNYENYSDYRKGDSNTHFSSSNYYSNSHYSKDKFSNNTKNKNGVQSRPPINWMTAPDNRLQTPSTDYVLPQFTKESDFSHNSIYPTNSFTNTQTSYFNTNPIYPSNTNDVGNNLQETRKSLDLPLVPPVNTYQRNEIEENQFSWSPTKIPQFLDPPHSFVSSTLPTLVGDLALGNPLTFAEQKAESNKCQKKDTNTRRLKNYEGSNQSNFLSVSQLVDHNKSESVPARTTTRRNSGNRSSAKKVPPQKSNQRKENKEVSYPQNKVEANSGKGSQMKQQIYSGGSSEIFCEGGQKNRNVSKNTPSSYSAEALIGHQMQSSEVQKNRQQNYAGGNKPISVTSFLHDNIIPYFPAVDLPQDNSYMQQNQNYQSASFGHNFSSSFQNNSYAPNTFIPTATTITSSYNFIPDMGAPAHDYSDNLNLFPPTNKDKSCNNKNLNRNVREQQNACPSTPKKSKRKHSNEANLPNFVDFPFLSMPGSINSPILPDDFHTHTGFLQPPTPQLYPCKNPFTKQNDLAAGSLLPLPPVPVSRSNIQHPEISPSINSAGTSLTNFNLSTIFPEINNKVIVKRELWRINGDRISECAARSLSGTEDKGAFREELQFHSSIK</sequence>
<proteinExistence type="predicted"/>
<dbReference type="Pfam" id="PF00010">
    <property type="entry name" value="HLH"/>
    <property type="match status" value="1"/>
</dbReference>
<feature type="non-terminal residue" evidence="3">
    <location>
        <position position="1358"/>
    </location>
</feature>
<protein>
    <submittedName>
        <fullName evidence="3">Proteoglycan 4-like</fullName>
    </submittedName>
</protein>
<feature type="non-terminal residue" evidence="3">
    <location>
        <position position="1"/>
    </location>
</feature>
<dbReference type="GO" id="GO:0046983">
    <property type="term" value="F:protein dimerization activity"/>
    <property type="evidence" value="ECO:0007669"/>
    <property type="project" value="InterPro"/>
</dbReference>
<reference evidence="3 4" key="1">
    <citation type="submission" date="2017-03" db="EMBL/GenBank/DDBJ databases">
        <title>Genome of the blue death feigning beetle - Asbolus verrucosus.</title>
        <authorList>
            <person name="Rider S.D."/>
        </authorList>
    </citation>
    <scope>NUCLEOTIDE SEQUENCE [LARGE SCALE GENOMIC DNA]</scope>
    <source>
        <strain evidence="3">Butters</strain>
        <tissue evidence="3">Head and leg muscle</tissue>
    </source>
</reference>
<dbReference type="Proteomes" id="UP000292052">
    <property type="component" value="Unassembled WGS sequence"/>
</dbReference>
<dbReference type="PROSITE" id="PS50888">
    <property type="entry name" value="BHLH"/>
    <property type="match status" value="1"/>
</dbReference>